<dbReference type="Pfam" id="PF00201">
    <property type="entry name" value="UDPGT"/>
    <property type="match status" value="1"/>
</dbReference>
<evidence type="ECO:0000256" key="4">
    <source>
        <dbReference type="SAM" id="Phobius"/>
    </source>
</evidence>
<keyword evidence="5" id="KW-0732">Signal</keyword>
<comment type="similarity">
    <text evidence="1">Belongs to the UDP-glycosyltransferase family.</text>
</comment>
<sequence length="518" mass="58613">MKLSLCPWLVLATLSCTLVADAARILIVFPMPSPSHVILGDAVVKHLAAAGHDITYITPVPKKTFPQNVQQVDVSDNFKAVPTELLDIKTLLEKKFSLSMDVMFQLMNNIHNTTFHNPNVQKFLRDANQQFDLVIAEWMHCELYSAFAGIFNAPYIWVSTVEPHWMVLSLIDEAPNPAYSPDPMFSSNSLPFTFVERVQELWSQIRGYYWKEIVFPAKTNEIYSGLAPYFKMRGREPPNYDDLRFNASIMFGNSHVSLGEATRLPQNYKPIGGYHINTDVAPLPADLQKLMDDSKNGVIYFSMGSNLKSKHFPEELKRKILKMFGGLKQTVLWKFEEVLPDLPSNVHILQWAPQPSILAHPNCVLFITHGGLLSTTETTYFAKPIIGIPAFADQFINVDRAVAKGFAKRVDLSYNMADELGVAINEMLQNPSYTNKVKELSFVYHHRIASPSAELVHWTDHVIKTRGAPHLRSPAISVPFYQKMYLDLLALIVVALLGLRAVVRLIFKKKSDKKVKKQ</sequence>
<gene>
    <name evidence="6" type="ORF">ABMA27_007851</name>
</gene>
<feature type="signal peptide" evidence="5">
    <location>
        <begin position="1"/>
        <end position="22"/>
    </location>
</feature>
<name>A0ABR3HD42_LOXSC</name>
<dbReference type="CDD" id="cd03784">
    <property type="entry name" value="GT1_Gtf-like"/>
    <property type="match status" value="1"/>
</dbReference>
<evidence type="ECO:0000256" key="1">
    <source>
        <dbReference type="ARBA" id="ARBA00009995"/>
    </source>
</evidence>
<dbReference type="Proteomes" id="UP001549920">
    <property type="component" value="Unassembled WGS sequence"/>
</dbReference>
<dbReference type="InterPro" id="IPR050271">
    <property type="entry name" value="UDP-glycosyltransferase"/>
</dbReference>
<keyword evidence="4" id="KW-0472">Membrane</keyword>
<organism evidence="6 7">
    <name type="scientific">Loxostege sticticalis</name>
    <name type="common">Beet webworm moth</name>
    <dbReference type="NCBI Taxonomy" id="481309"/>
    <lineage>
        <taxon>Eukaryota</taxon>
        <taxon>Metazoa</taxon>
        <taxon>Ecdysozoa</taxon>
        <taxon>Arthropoda</taxon>
        <taxon>Hexapoda</taxon>
        <taxon>Insecta</taxon>
        <taxon>Pterygota</taxon>
        <taxon>Neoptera</taxon>
        <taxon>Endopterygota</taxon>
        <taxon>Lepidoptera</taxon>
        <taxon>Glossata</taxon>
        <taxon>Ditrysia</taxon>
        <taxon>Pyraloidea</taxon>
        <taxon>Crambidae</taxon>
        <taxon>Pyraustinae</taxon>
        <taxon>Loxostege</taxon>
    </lineage>
</organism>
<keyword evidence="3" id="KW-0808">Transferase</keyword>
<keyword evidence="4" id="KW-1133">Transmembrane helix</keyword>
<evidence type="ECO:0008006" key="8">
    <source>
        <dbReference type="Google" id="ProtNLM"/>
    </source>
</evidence>
<dbReference type="SUPFAM" id="SSF53756">
    <property type="entry name" value="UDP-Glycosyltransferase/glycogen phosphorylase"/>
    <property type="match status" value="1"/>
</dbReference>
<evidence type="ECO:0000256" key="5">
    <source>
        <dbReference type="SAM" id="SignalP"/>
    </source>
</evidence>
<protein>
    <recommendedName>
        <fullName evidence="8">UDP-glucuronosyltransferase</fullName>
    </recommendedName>
</protein>
<dbReference type="InterPro" id="IPR002213">
    <property type="entry name" value="UDP_glucos_trans"/>
</dbReference>
<proteinExistence type="inferred from homology"/>
<dbReference type="PANTHER" id="PTHR48043:SF159">
    <property type="entry name" value="EG:EG0003.4 PROTEIN-RELATED"/>
    <property type="match status" value="1"/>
</dbReference>
<evidence type="ECO:0000256" key="2">
    <source>
        <dbReference type="ARBA" id="ARBA00022676"/>
    </source>
</evidence>
<accession>A0ABR3HD42</accession>
<dbReference type="PANTHER" id="PTHR48043">
    <property type="entry name" value="EG:EG0003.4 PROTEIN-RELATED"/>
    <property type="match status" value="1"/>
</dbReference>
<evidence type="ECO:0000313" key="7">
    <source>
        <dbReference type="Proteomes" id="UP001549920"/>
    </source>
</evidence>
<dbReference type="PROSITE" id="PS51257">
    <property type="entry name" value="PROKAR_LIPOPROTEIN"/>
    <property type="match status" value="1"/>
</dbReference>
<feature type="chain" id="PRO_5045162881" description="UDP-glucuronosyltransferase" evidence="5">
    <location>
        <begin position="23"/>
        <end position="518"/>
    </location>
</feature>
<dbReference type="Gene3D" id="3.40.50.2000">
    <property type="entry name" value="Glycogen Phosphorylase B"/>
    <property type="match status" value="2"/>
</dbReference>
<comment type="caution">
    <text evidence="6">The sequence shown here is derived from an EMBL/GenBank/DDBJ whole genome shotgun (WGS) entry which is preliminary data.</text>
</comment>
<keyword evidence="4" id="KW-0812">Transmembrane</keyword>
<evidence type="ECO:0000256" key="3">
    <source>
        <dbReference type="ARBA" id="ARBA00022679"/>
    </source>
</evidence>
<reference evidence="6 7" key="1">
    <citation type="submission" date="2024-06" db="EMBL/GenBank/DDBJ databases">
        <title>A chromosome-level genome assembly of beet webworm, Loxostege sticticalis.</title>
        <authorList>
            <person name="Zhang Y."/>
        </authorList>
    </citation>
    <scope>NUCLEOTIDE SEQUENCE [LARGE SCALE GENOMIC DNA]</scope>
    <source>
        <strain evidence="6">AQ026</strain>
        <tissue evidence="6">Whole body</tissue>
    </source>
</reference>
<keyword evidence="7" id="KW-1185">Reference proteome</keyword>
<feature type="transmembrane region" description="Helical" evidence="4">
    <location>
        <begin position="484"/>
        <end position="507"/>
    </location>
</feature>
<dbReference type="EMBL" id="JBEUOH010000021">
    <property type="protein sequence ID" value="KAL0868328.1"/>
    <property type="molecule type" value="Genomic_DNA"/>
</dbReference>
<keyword evidence="2" id="KW-0328">Glycosyltransferase</keyword>
<evidence type="ECO:0000313" key="6">
    <source>
        <dbReference type="EMBL" id="KAL0868328.1"/>
    </source>
</evidence>